<accession>A0A1F8GPD8</accession>
<comment type="caution">
    <text evidence="2">The sequence shown here is derived from an EMBL/GenBank/DDBJ whole genome shotgun (WGS) entry which is preliminary data.</text>
</comment>
<organism evidence="2 3">
    <name type="scientific">Candidatus Yanofskybacteria bacterium RIFCSPLOWO2_01_FULL_49_17</name>
    <dbReference type="NCBI Taxonomy" id="1802700"/>
    <lineage>
        <taxon>Bacteria</taxon>
        <taxon>Candidatus Yanofskyibacteriota</taxon>
    </lineage>
</organism>
<dbReference type="Pfam" id="PF00078">
    <property type="entry name" value="RVT_1"/>
    <property type="match status" value="1"/>
</dbReference>
<sequence>MAWKEFLNGKRGKLDVNEFSLDLMENILSLHYDLINHTYRHGPYQAFRINDPKPRQIHKSSVRDRLLHHAVYRILYPFFNRTFISDSFSCRIDKAGHKAIRRFRTFFLKVSKNDTQTCWVLKCDIRKFFENIDHNTLLSILDKYISDKEIAGLLKNIVDSFSSGPGRGLPLGNLTSQLFVNIYMNEFDQWIKHHMKTKHYIRYADDFVILSDDKMWLEELLPKLADFLSSELKLEIHPDKISIRTIFSGTDFLGWVHFPKHRVLRKTTERRIIRKLRNNDKPEAVASYLGLLKHGHTYKLKKWLKML</sequence>
<feature type="domain" description="Reverse transcriptase" evidence="1">
    <location>
        <begin position="1"/>
        <end position="257"/>
    </location>
</feature>
<dbReference type="CDD" id="cd01651">
    <property type="entry name" value="RT_G2_intron"/>
    <property type="match status" value="1"/>
</dbReference>
<evidence type="ECO:0000259" key="1">
    <source>
        <dbReference type="PROSITE" id="PS50878"/>
    </source>
</evidence>
<dbReference type="InterPro" id="IPR051083">
    <property type="entry name" value="GrpII_Intron_Splice-Mob/Def"/>
</dbReference>
<gene>
    <name evidence="2" type="ORF">A2941_00285</name>
</gene>
<dbReference type="InterPro" id="IPR043502">
    <property type="entry name" value="DNA/RNA_pol_sf"/>
</dbReference>
<dbReference type="PROSITE" id="PS50878">
    <property type="entry name" value="RT_POL"/>
    <property type="match status" value="1"/>
</dbReference>
<dbReference type="EMBL" id="MGKO01000013">
    <property type="protein sequence ID" value="OGN27282.1"/>
    <property type="molecule type" value="Genomic_DNA"/>
</dbReference>
<evidence type="ECO:0000313" key="3">
    <source>
        <dbReference type="Proteomes" id="UP000178444"/>
    </source>
</evidence>
<name>A0A1F8GPD8_9BACT</name>
<evidence type="ECO:0000313" key="2">
    <source>
        <dbReference type="EMBL" id="OGN27282.1"/>
    </source>
</evidence>
<proteinExistence type="predicted"/>
<dbReference type="PANTHER" id="PTHR34047">
    <property type="entry name" value="NUCLEAR INTRON MATURASE 1, MITOCHONDRIAL-RELATED"/>
    <property type="match status" value="1"/>
</dbReference>
<dbReference type="InterPro" id="IPR000477">
    <property type="entry name" value="RT_dom"/>
</dbReference>
<dbReference type="Proteomes" id="UP000178444">
    <property type="component" value="Unassembled WGS sequence"/>
</dbReference>
<reference evidence="2 3" key="1">
    <citation type="journal article" date="2016" name="Nat. Commun.">
        <title>Thousands of microbial genomes shed light on interconnected biogeochemical processes in an aquifer system.</title>
        <authorList>
            <person name="Anantharaman K."/>
            <person name="Brown C.T."/>
            <person name="Hug L.A."/>
            <person name="Sharon I."/>
            <person name="Castelle C.J."/>
            <person name="Probst A.J."/>
            <person name="Thomas B.C."/>
            <person name="Singh A."/>
            <person name="Wilkins M.J."/>
            <person name="Karaoz U."/>
            <person name="Brodie E.L."/>
            <person name="Williams K.H."/>
            <person name="Hubbard S.S."/>
            <person name="Banfield J.F."/>
        </authorList>
    </citation>
    <scope>NUCLEOTIDE SEQUENCE [LARGE SCALE GENOMIC DNA]</scope>
</reference>
<dbReference type="SUPFAM" id="SSF56672">
    <property type="entry name" value="DNA/RNA polymerases"/>
    <property type="match status" value="1"/>
</dbReference>
<dbReference type="PANTHER" id="PTHR34047:SF8">
    <property type="entry name" value="PROTEIN YKFC"/>
    <property type="match status" value="1"/>
</dbReference>
<protein>
    <recommendedName>
        <fullName evidence="1">Reverse transcriptase domain-containing protein</fullName>
    </recommendedName>
</protein>
<dbReference type="AlphaFoldDB" id="A0A1F8GPD8"/>